<dbReference type="EMBL" id="CM000782">
    <property type="protein sequence ID" value="AQK88903.1"/>
    <property type="molecule type" value="Genomic_DNA"/>
</dbReference>
<dbReference type="AlphaFoldDB" id="A0A1D6ME25"/>
<name>A0A1D6ME25_MAIZE</name>
<sequence>MMLVVAVEEGYDVAEPPKRDDSPPVAACGGAPMEEGGGEVVDGEVLRLLLAPLGYCPLNCSFSVDA</sequence>
<dbReference type="InParanoid" id="A0A1D6ME25"/>
<evidence type="ECO:0000313" key="1">
    <source>
        <dbReference type="EMBL" id="AQK88903.1"/>
    </source>
</evidence>
<protein>
    <submittedName>
        <fullName evidence="1">Uncharacterized protein</fullName>
    </submittedName>
</protein>
<reference evidence="1" key="1">
    <citation type="submission" date="2015-12" db="EMBL/GenBank/DDBJ databases">
        <title>Update maize B73 reference genome by single molecule sequencing technologies.</title>
        <authorList>
            <consortium name="Maize Genome Sequencing Project"/>
            <person name="Ware D."/>
        </authorList>
    </citation>
    <scope>NUCLEOTIDE SEQUENCE</scope>
    <source>
        <tissue evidence="1">Seedling</tissue>
    </source>
</reference>
<organism evidence="1">
    <name type="scientific">Zea mays</name>
    <name type="common">Maize</name>
    <dbReference type="NCBI Taxonomy" id="4577"/>
    <lineage>
        <taxon>Eukaryota</taxon>
        <taxon>Viridiplantae</taxon>
        <taxon>Streptophyta</taxon>
        <taxon>Embryophyta</taxon>
        <taxon>Tracheophyta</taxon>
        <taxon>Spermatophyta</taxon>
        <taxon>Magnoliopsida</taxon>
        <taxon>Liliopsida</taxon>
        <taxon>Poales</taxon>
        <taxon>Poaceae</taxon>
        <taxon>PACMAD clade</taxon>
        <taxon>Panicoideae</taxon>
        <taxon>Andropogonodae</taxon>
        <taxon>Andropogoneae</taxon>
        <taxon>Tripsacinae</taxon>
        <taxon>Zea</taxon>
    </lineage>
</organism>
<accession>A0A1D6ME25</accession>
<accession>A0A3L6EBC4</accession>
<proteinExistence type="predicted"/>
<gene>
    <name evidence="1" type="ORF">ZEAMMB73_Zm00001d039161</name>
</gene>